<dbReference type="HOGENOM" id="CLU_1869355_0_0_7"/>
<proteinExistence type="predicted"/>
<evidence type="ECO:0000313" key="3">
    <source>
        <dbReference type="Proteomes" id="UP000019141"/>
    </source>
</evidence>
<dbReference type="EMBL" id="AZHW01001770">
    <property type="protein sequence ID" value="ETW91980.1"/>
    <property type="molecule type" value="Genomic_DNA"/>
</dbReference>
<name>W4L2T5_ENTF1</name>
<dbReference type="InterPro" id="IPR004291">
    <property type="entry name" value="Transposase_IS66_central"/>
</dbReference>
<organism evidence="2 3">
    <name type="scientific">Entotheonella factor</name>
    <dbReference type="NCBI Taxonomy" id="1429438"/>
    <lineage>
        <taxon>Bacteria</taxon>
        <taxon>Pseudomonadati</taxon>
        <taxon>Nitrospinota/Tectimicrobiota group</taxon>
        <taxon>Candidatus Tectimicrobiota</taxon>
        <taxon>Candidatus Entotheonellia</taxon>
        <taxon>Candidatus Entotheonellales</taxon>
        <taxon>Candidatus Entotheonellaceae</taxon>
        <taxon>Candidatus Entotheonella</taxon>
    </lineage>
</organism>
<keyword evidence="3" id="KW-1185">Reference proteome</keyword>
<gene>
    <name evidence="2" type="ORF">ETSY1_45835</name>
</gene>
<accession>W4L2T5</accession>
<dbReference type="PANTHER" id="PTHR33678">
    <property type="entry name" value="BLL1576 PROTEIN"/>
    <property type="match status" value="1"/>
</dbReference>
<dbReference type="Pfam" id="PF03050">
    <property type="entry name" value="DDE_Tnp_IS66"/>
    <property type="match status" value="1"/>
</dbReference>
<dbReference type="Proteomes" id="UP000019141">
    <property type="component" value="Unassembled WGS sequence"/>
</dbReference>
<comment type="caution">
    <text evidence="2">The sequence shown here is derived from an EMBL/GenBank/DDBJ whole genome shotgun (WGS) entry which is preliminary data.</text>
</comment>
<protein>
    <recommendedName>
        <fullName evidence="1">Transposase IS66 central domain-containing protein</fullName>
    </recommendedName>
</protein>
<reference evidence="2 3" key="1">
    <citation type="journal article" date="2014" name="Nature">
        <title>An environmental bacterial taxon with a large and distinct metabolic repertoire.</title>
        <authorList>
            <person name="Wilson M.C."/>
            <person name="Mori T."/>
            <person name="Ruckert C."/>
            <person name="Uria A.R."/>
            <person name="Helf M.J."/>
            <person name="Takada K."/>
            <person name="Gernert C."/>
            <person name="Steffens U.A."/>
            <person name="Heycke N."/>
            <person name="Schmitt S."/>
            <person name="Rinke C."/>
            <person name="Helfrich E.J."/>
            <person name="Brachmann A.O."/>
            <person name="Gurgui C."/>
            <person name="Wakimoto T."/>
            <person name="Kracht M."/>
            <person name="Crusemann M."/>
            <person name="Hentschel U."/>
            <person name="Abe I."/>
            <person name="Matsunaga S."/>
            <person name="Kalinowski J."/>
            <person name="Takeyama H."/>
            <person name="Piel J."/>
        </authorList>
    </citation>
    <scope>NUCLEOTIDE SEQUENCE [LARGE SCALE GENOMIC DNA]</scope>
    <source>
        <strain evidence="3">TSY1</strain>
    </source>
</reference>
<dbReference type="InterPro" id="IPR052344">
    <property type="entry name" value="Transposase-related"/>
</dbReference>
<feature type="domain" description="Transposase IS66 central" evidence="1">
    <location>
        <begin position="4"/>
        <end position="83"/>
    </location>
</feature>
<feature type="non-terminal residue" evidence="2">
    <location>
        <position position="1"/>
    </location>
</feature>
<evidence type="ECO:0000259" key="1">
    <source>
        <dbReference type="Pfam" id="PF03050"/>
    </source>
</evidence>
<evidence type="ECO:0000313" key="2">
    <source>
        <dbReference type="EMBL" id="ETW91980.1"/>
    </source>
</evidence>
<sequence length="136" mass="15249">TYDSEPIMATLKSSMETQRDQREVEPSSSLGKAFRYWLGHWQTLTQFLRVPGAPLDNNTAERALKLIIRQRKNSLFYATAHSAYVASLLTSLIATCTQAGVNAMAYLVALQEHRSAVFANPADWLPWTFQATLASR</sequence>
<dbReference type="AlphaFoldDB" id="W4L2T5"/>
<dbReference type="PANTHER" id="PTHR33678:SF2">
    <property type="match status" value="1"/>
</dbReference>